<keyword evidence="4" id="KW-1185">Reference proteome</keyword>
<protein>
    <recommendedName>
        <fullName evidence="2">Transposase Helix-turn-helix domain-containing protein</fullName>
    </recommendedName>
</protein>
<accession>A0ABP8DVR5</accession>
<name>A0ABP8DVR5_9ACTN</name>
<feature type="domain" description="Transposase Helix-turn-helix" evidence="2">
    <location>
        <begin position="490"/>
        <end position="536"/>
    </location>
</feature>
<evidence type="ECO:0000313" key="3">
    <source>
        <dbReference type="EMBL" id="GAA4264080.1"/>
    </source>
</evidence>
<gene>
    <name evidence="3" type="ORF">GCM10022255_114430</name>
</gene>
<dbReference type="InterPro" id="IPR027805">
    <property type="entry name" value="Transposase_HTH_dom"/>
</dbReference>
<proteinExistence type="predicted"/>
<dbReference type="RefSeq" id="WP_345144422.1">
    <property type="nucleotide sequence ID" value="NZ_BAABAT010000093.1"/>
</dbReference>
<feature type="region of interest" description="Disordered" evidence="1">
    <location>
        <begin position="405"/>
        <end position="426"/>
    </location>
</feature>
<evidence type="ECO:0000259" key="2">
    <source>
        <dbReference type="Pfam" id="PF13613"/>
    </source>
</evidence>
<evidence type="ECO:0000313" key="4">
    <source>
        <dbReference type="Proteomes" id="UP001500620"/>
    </source>
</evidence>
<dbReference type="Pfam" id="PF13613">
    <property type="entry name" value="HTH_Tnp_4"/>
    <property type="match status" value="1"/>
</dbReference>
<evidence type="ECO:0000256" key="1">
    <source>
        <dbReference type="SAM" id="MobiDB-lite"/>
    </source>
</evidence>
<dbReference type="Proteomes" id="UP001500620">
    <property type="component" value="Unassembled WGS sequence"/>
</dbReference>
<dbReference type="NCBIfam" id="NF033519">
    <property type="entry name" value="transpos_ISAzo13"/>
    <property type="match status" value="1"/>
</dbReference>
<organism evidence="3 4">
    <name type="scientific">Dactylosporangium darangshiense</name>
    <dbReference type="NCBI Taxonomy" id="579108"/>
    <lineage>
        <taxon>Bacteria</taxon>
        <taxon>Bacillati</taxon>
        <taxon>Actinomycetota</taxon>
        <taxon>Actinomycetes</taxon>
        <taxon>Micromonosporales</taxon>
        <taxon>Micromonosporaceae</taxon>
        <taxon>Dactylosporangium</taxon>
    </lineage>
</organism>
<dbReference type="Pfam" id="PF07592">
    <property type="entry name" value="DDE_Tnp_ISAZ013"/>
    <property type="match status" value="1"/>
</dbReference>
<comment type="caution">
    <text evidence="3">The sequence shown here is derived from an EMBL/GenBank/DDBJ whole genome shotgun (WGS) entry which is preliminary data.</text>
</comment>
<dbReference type="InterPro" id="IPR011518">
    <property type="entry name" value="Transposase_36"/>
</dbReference>
<sequence>MLQTHEMLVAKFEAILPHLDERQRRLLLGAEARALGHGGIRAVSRAAGVREATVSLGVDELEAGAQPLSRVRKPGGGRKRLADLDLGLRPALLALVEPDERGDPMSPLRWTTKSTRHLASALTAQGHRISADTVADLLRAEGFSLQGNTKTLEGKQHPDRDGQFRYLNEQARTHRDAGQPVISVDTKKKELLGEFKNTGREWRPTGEPIAVNTHDFPGDSVGKAVPYGIYDIAANAGWVNVGTDHDTAAFAVESIRRWWTATGADSYPGATQLLITADSGGSNGYRSRAWKAELATLATQTGLAITVCHLPPGTSKWNKIEHRLFCHITMNWRGRPLTSHEVILASIAATTTRTGLRVHAELDTADYPTGTQISDARMAALPIARHTFHGDWNYTLHPHTATEDAAGTTTANSDNYRTPAQDQTPETLSHNTFTGMTPEELATLTTALHDLRTAHQARIQAEHRAAVEAAHHTGTRPHAPRSGRPQTFPFPDRVLATILHLRLGLPEDTLAHLFTTSRATIRRAVQETQRLLTQHGTHITPAPTPPSSLVNLLATTARQHGSHP</sequence>
<reference evidence="4" key="1">
    <citation type="journal article" date="2019" name="Int. J. Syst. Evol. Microbiol.">
        <title>The Global Catalogue of Microorganisms (GCM) 10K type strain sequencing project: providing services to taxonomists for standard genome sequencing and annotation.</title>
        <authorList>
            <consortium name="The Broad Institute Genomics Platform"/>
            <consortium name="The Broad Institute Genome Sequencing Center for Infectious Disease"/>
            <person name="Wu L."/>
            <person name="Ma J."/>
        </authorList>
    </citation>
    <scope>NUCLEOTIDE SEQUENCE [LARGE SCALE GENOMIC DNA]</scope>
    <source>
        <strain evidence="4">JCM 17441</strain>
    </source>
</reference>
<feature type="compositionally biased region" description="Polar residues" evidence="1">
    <location>
        <begin position="412"/>
        <end position="426"/>
    </location>
</feature>
<dbReference type="EMBL" id="BAABAT010000093">
    <property type="protein sequence ID" value="GAA4264080.1"/>
    <property type="molecule type" value="Genomic_DNA"/>
</dbReference>